<gene>
    <name evidence="7" type="ORF">PNOK_0165000</name>
</gene>
<name>A0A286UQ12_9AGAM</name>
<sequence length="87" mass="9318">MSAVDLEQYARIQKLHKALPAFSPYISVNSLPYLAFLLLAATFTLAFYFSTLPKTTLPARELAVASLASALGGFGIVALFCSVGVYV</sequence>
<evidence type="ECO:0000256" key="4">
    <source>
        <dbReference type="ARBA" id="ARBA00022989"/>
    </source>
</evidence>
<comment type="subunit">
    <text evidence="6">Component of the oligosaccharyltransferase (OST) complex.</text>
</comment>
<accession>A0A286UQ12</accession>
<evidence type="ECO:0000256" key="1">
    <source>
        <dbReference type="ARBA" id="ARBA00004141"/>
    </source>
</evidence>
<dbReference type="Proteomes" id="UP000217199">
    <property type="component" value="Unassembled WGS sequence"/>
</dbReference>
<dbReference type="EMBL" id="NBII01000002">
    <property type="protein sequence ID" value="PAV21693.1"/>
    <property type="molecule type" value="Genomic_DNA"/>
</dbReference>
<feature type="transmembrane region" description="Helical" evidence="6">
    <location>
        <begin position="62"/>
        <end position="86"/>
    </location>
</feature>
<evidence type="ECO:0000256" key="3">
    <source>
        <dbReference type="ARBA" id="ARBA00022692"/>
    </source>
</evidence>
<evidence type="ECO:0000313" key="7">
    <source>
        <dbReference type="EMBL" id="PAV21693.1"/>
    </source>
</evidence>
<keyword evidence="5 6" id="KW-0472">Membrane</keyword>
<comment type="caution">
    <text evidence="7">The sequence shown here is derived from an EMBL/GenBank/DDBJ whole genome shotgun (WGS) entry which is preliminary data.</text>
</comment>
<protein>
    <recommendedName>
        <fullName evidence="6">Dolichyl-diphosphooligosaccharide-protein glycosyltransferase subunit OST5</fullName>
    </recommendedName>
</protein>
<evidence type="ECO:0000313" key="8">
    <source>
        <dbReference type="Proteomes" id="UP000217199"/>
    </source>
</evidence>
<dbReference type="InParanoid" id="A0A286UQ12"/>
<evidence type="ECO:0000256" key="2">
    <source>
        <dbReference type="ARBA" id="ARBA00009825"/>
    </source>
</evidence>
<dbReference type="AlphaFoldDB" id="A0A286UQ12"/>
<keyword evidence="8" id="KW-1185">Reference proteome</keyword>
<reference evidence="7 8" key="1">
    <citation type="journal article" date="2017" name="Mol. Ecol.">
        <title>Comparative and population genomic landscape of Phellinus noxius: A hypervariable fungus causing root rot in trees.</title>
        <authorList>
            <person name="Chung C.L."/>
            <person name="Lee T.J."/>
            <person name="Akiba M."/>
            <person name="Lee H.H."/>
            <person name="Kuo T.H."/>
            <person name="Liu D."/>
            <person name="Ke H.M."/>
            <person name="Yokoi T."/>
            <person name="Roa M.B."/>
            <person name="Lu M.J."/>
            <person name="Chang Y.Y."/>
            <person name="Ann P.J."/>
            <person name="Tsai J.N."/>
            <person name="Chen C.Y."/>
            <person name="Tzean S.S."/>
            <person name="Ota Y."/>
            <person name="Hattori T."/>
            <person name="Sahashi N."/>
            <person name="Liou R.F."/>
            <person name="Kikuchi T."/>
            <person name="Tsai I.J."/>
        </authorList>
    </citation>
    <scope>NUCLEOTIDE SEQUENCE [LARGE SCALE GENOMIC DNA]</scope>
    <source>
        <strain evidence="7 8">FFPRI411160</strain>
    </source>
</reference>
<comment type="subcellular location">
    <subcellularLocation>
        <location evidence="1 6">Membrane</location>
        <topology evidence="1 6">Multi-pass membrane protein</topology>
    </subcellularLocation>
</comment>
<dbReference type="Pfam" id="PF05251">
    <property type="entry name" value="Ost5"/>
    <property type="match status" value="1"/>
</dbReference>
<dbReference type="GO" id="GO:0006487">
    <property type="term" value="P:protein N-linked glycosylation"/>
    <property type="evidence" value="ECO:0007669"/>
    <property type="project" value="UniProtKB-UniRule"/>
</dbReference>
<evidence type="ECO:0000256" key="5">
    <source>
        <dbReference type="ARBA" id="ARBA00023136"/>
    </source>
</evidence>
<keyword evidence="3 6" id="KW-0812">Transmembrane</keyword>
<comment type="function">
    <text evidence="6">Subunit of the oligosaccharyl transferase (OST) complex that catalyzes the initial transfer of a defined glycan (Glc(3)Man(9)GlcNAc(2) in eukaryotes) from the lipid carrier dolichol-pyrophosphate to an asparagine residue within an Asn-X-Ser/Thr consensus motif in nascent polypeptide chains, the first step in protein N-glycosylation. N-glycosylation occurs cotranslationally and the complex associates with the Sec61 complex at the channel-forming translocon complex that mediates protein translocation across the endoplasmic reticulum (ER). All subunits are required for a maximal enzyme activity.</text>
</comment>
<feature type="transmembrane region" description="Helical" evidence="6">
    <location>
        <begin position="31"/>
        <end position="50"/>
    </location>
</feature>
<evidence type="ECO:0000256" key="6">
    <source>
        <dbReference type="RuleBase" id="RU367008"/>
    </source>
</evidence>
<organism evidence="7 8">
    <name type="scientific">Pyrrhoderma noxium</name>
    <dbReference type="NCBI Taxonomy" id="2282107"/>
    <lineage>
        <taxon>Eukaryota</taxon>
        <taxon>Fungi</taxon>
        <taxon>Dikarya</taxon>
        <taxon>Basidiomycota</taxon>
        <taxon>Agaricomycotina</taxon>
        <taxon>Agaricomycetes</taxon>
        <taxon>Hymenochaetales</taxon>
        <taxon>Hymenochaetaceae</taxon>
        <taxon>Pyrrhoderma</taxon>
    </lineage>
</organism>
<comment type="similarity">
    <text evidence="2 6">Belongs to the OST5 family.</text>
</comment>
<keyword evidence="4 6" id="KW-1133">Transmembrane helix</keyword>
<proteinExistence type="inferred from homology"/>
<dbReference type="InterPro" id="IPR007915">
    <property type="entry name" value="TMEM258/Ost5"/>
</dbReference>
<dbReference type="STRING" id="2282107.A0A286UQ12"/>
<dbReference type="GO" id="GO:0008250">
    <property type="term" value="C:oligosaccharyltransferase complex"/>
    <property type="evidence" value="ECO:0007669"/>
    <property type="project" value="UniProtKB-UniRule"/>
</dbReference>